<feature type="domain" description="DUF4142" evidence="2">
    <location>
        <begin position="39"/>
        <end position="173"/>
    </location>
</feature>
<dbReference type="PROSITE" id="PS51257">
    <property type="entry name" value="PROKAR_LIPOPROTEIN"/>
    <property type="match status" value="1"/>
</dbReference>
<organism evidence="3 4">
    <name type="scientific">Pontibacter populi</name>
    <dbReference type="NCBI Taxonomy" id="890055"/>
    <lineage>
        <taxon>Bacteria</taxon>
        <taxon>Pseudomonadati</taxon>
        <taxon>Bacteroidota</taxon>
        <taxon>Cytophagia</taxon>
        <taxon>Cytophagales</taxon>
        <taxon>Hymenobacteraceae</taxon>
        <taxon>Pontibacter</taxon>
    </lineage>
</organism>
<dbReference type="PANTHER" id="PTHR38593">
    <property type="entry name" value="BLR2558 PROTEIN"/>
    <property type="match status" value="1"/>
</dbReference>
<evidence type="ECO:0000313" key="3">
    <source>
        <dbReference type="EMBL" id="MER2999269.1"/>
    </source>
</evidence>
<evidence type="ECO:0000256" key="1">
    <source>
        <dbReference type="SAM" id="SignalP"/>
    </source>
</evidence>
<dbReference type="Gene3D" id="1.20.1260.10">
    <property type="match status" value="1"/>
</dbReference>
<keyword evidence="4" id="KW-1185">Reference proteome</keyword>
<accession>A0ABV1RY06</accession>
<feature type="signal peptide" evidence="1">
    <location>
        <begin position="1"/>
        <end position="23"/>
    </location>
</feature>
<proteinExistence type="predicted"/>
<reference evidence="3 4" key="1">
    <citation type="submission" date="2024-06" db="EMBL/GenBank/DDBJ databases">
        <title>Pontibacter populi HYL7-15.</title>
        <authorList>
            <person name="Kim M.K."/>
        </authorList>
    </citation>
    <scope>NUCLEOTIDE SEQUENCE [LARGE SCALE GENOMIC DNA]</scope>
    <source>
        <strain evidence="3 4">HYL7-15</strain>
    </source>
</reference>
<dbReference type="EMBL" id="JBEOKT010000020">
    <property type="protein sequence ID" value="MER2999269.1"/>
    <property type="molecule type" value="Genomic_DNA"/>
</dbReference>
<protein>
    <submittedName>
        <fullName evidence="3">DUF4142 domain-containing protein</fullName>
    </submittedName>
</protein>
<dbReference type="Pfam" id="PF13628">
    <property type="entry name" value="DUF4142"/>
    <property type="match status" value="1"/>
</dbReference>
<name>A0ABV1RY06_9BACT</name>
<evidence type="ECO:0000313" key="4">
    <source>
        <dbReference type="Proteomes" id="UP001476807"/>
    </source>
</evidence>
<dbReference type="PANTHER" id="PTHR38593:SF1">
    <property type="entry name" value="BLR2558 PROTEIN"/>
    <property type="match status" value="1"/>
</dbReference>
<gene>
    <name evidence="3" type="ORF">ABS362_17085</name>
</gene>
<dbReference type="InterPro" id="IPR025419">
    <property type="entry name" value="DUF4142"/>
</dbReference>
<dbReference type="Proteomes" id="UP001476807">
    <property type="component" value="Unassembled WGS sequence"/>
</dbReference>
<feature type="chain" id="PRO_5046828748" evidence="1">
    <location>
        <begin position="24"/>
        <end position="180"/>
    </location>
</feature>
<dbReference type="InterPro" id="IPR012347">
    <property type="entry name" value="Ferritin-like"/>
</dbReference>
<comment type="caution">
    <text evidence="3">The sequence shown here is derived from an EMBL/GenBank/DDBJ whole genome shotgun (WGS) entry which is preliminary data.</text>
</comment>
<sequence>MKRTKYNRWGLLLLLIPAFLFTACDDDDDNDVVVDVMTPTEFLQEAAAIDTFEIVTANLALENSTQQEVREFAQLMLQEHTMTRAQLRTEARERGISLQMNMSQERETIRARLQNQTGTPFDKDFANVQVQAHEDAILFYEQARDQLRDQDLKTLADQILLRLRDHLQDAQQLKTFTDEL</sequence>
<dbReference type="RefSeq" id="WP_350413965.1">
    <property type="nucleotide sequence ID" value="NZ_JBEOKT010000020.1"/>
</dbReference>
<keyword evidence="1" id="KW-0732">Signal</keyword>
<evidence type="ECO:0000259" key="2">
    <source>
        <dbReference type="Pfam" id="PF13628"/>
    </source>
</evidence>